<dbReference type="EMBL" id="CAJVQB010022932">
    <property type="protein sequence ID" value="CAG8800692.1"/>
    <property type="molecule type" value="Genomic_DNA"/>
</dbReference>
<protein>
    <submittedName>
        <fullName evidence="1">22493_t:CDS:1</fullName>
    </submittedName>
</protein>
<keyword evidence="2" id="KW-1185">Reference proteome</keyword>
<evidence type="ECO:0000313" key="2">
    <source>
        <dbReference type="Proteomes" id="UP000789901"/>
    </source>
</evidence>
<gene>
    <name evidence="1" type="ORF">GMARGA_LOCUS23024</name>
</gene>
<evidence type="ECO:0000313" key="1">
    <source>
        <dbReference type="EMBL" id="CAG8800692.1"/>
    </source>
</evidence>
<accession>A0ABN7VUK3</accession>
<feature type="non-terminal residue" evidence="1">
    <location>
        <position position="1"/>
    </location>
</feature>
<dbReference type="Proteomes" id="UP000789901">
    <property type="component" value="Unassembled WGS sequence"/>
</dbReference>
<proteinExistence type="predicted"/>
<name>A0ABN7VUK3_GIGMA</name>
<reference evidence="1 2" key="1">
    <citation type="submission" date="2021-06" db="EMBL/GenBank/DDBJ databases">
        <authorList>
            <person name="Kallberg Y."/>
            <person name="Tangrot J."/>
            <person name="Rosling A."/>
        </authorList>
    </citation>
    <scope>NUCLEOTIDE SEQUENCE [LARGE SCALE GENOMIC DNA]</scope>
    <source>
        <strain evidence="1 2">120-4 pot B 10/14</strain>
    </source>
</reference>
<sequence>VRQIHPSISKPRHFKPFDASKQFVSPLKKSSAKIIEDTQEILPAITSNTAVKNTMK</sequence>
<organism evidence="1 2">
    <name type="scientific">Gigaspora margarita</name>
    <dbReference type="NCBI Taxonomy" id="4874"/>
    <lineage>
        <taxon>Eukaryota</taxon>
        <taxon>Fungi</taxon>
        <taxon>Fungi incertae sedis</taxon>
        <taxon>Mucoromycota</taxon>
        <taxon>Glomeromycotina</taxon>
        <taxon>Glomeromycetes</taxon>
        <taxon>Diversisporales</taxon>
        <taxon>Gigasporaceae</taxon>
        <taxon>Gigaspora</taxon>
    </lineage>
</organism>
<comment type="caution">
    <text evidence="1">The sequence shown here is derived from an EMBL/GenBank/DDBJ whole genome shotgun (WGS) entry which is preliminary data.</text>
</comment>